<proteinExistence type="predicted"/>
<feature type="region of interest" description="Disordered" evidence="1">
    <location>
        <begin position="248"/>
        <end position="272"/>
    </location>
</feature>
<sequence length="272" mass="29806">MPMFPSDFADLLTPKGLRILKGQDEKVCGALLRVPPQRFISLTGVVDAKKAAACRDALEEELLGTLTQMDDPIPPESLLGMTENYSELLPKAVRVRTALLGSRRSRSWRAAERVGLTAMLRSESFGAFAAAVSGRALRRNWGIQALCYGPGDYTGPHNDHHPEDLEARDGYVDMHLTLATPAVAHQWLVYAKGGHFSEIASVNTLGGMTVYRLPFWHYTTPLVARPGAQDAARRWVLLGTFLDAPQEHRRSTALAPPQQGRQVSGGLGRKGR</sequence>
<organism evidence="2 3">
    <name type="scientific">Hyalangium minutum</name>
    <dbReference type="NCBI Taxonomy" id="394096"/>
    <lineage>
        <taxon>Bacteria</taxon>
        <taxon>Pseudomonadati</taxon>
        <taxon>Myxococcota</taxon>
        <taxon>Myxococcia</taxon>
        <taxon>Myxococcales</taxon>
        <taxon>Cystobacterineae</taxon>
        <taxon>Archangiaceae</taxon>
        <taxon>Hyalangium</taxon>
    </lineage>
</organism>
<dbReference type="STRING" id="394096.DB31_0168"/>
<name>A0A085WW44_9BACT</name>
<dbReference type="RefSeq" id="WP_044180699.1">
    <property type="nucleotide sequence ID" value="NZ_JMCB01000001.1"/>
</dbReference>
<accession>A0A085WW44</accession>
<evidence type="ECO:0000313" key="3">
    <source>
        <dbReference type="Proteomes" id="UP000028725"/>
    </source>
</evidence>
<reference evidence="2 3" key="1">
    <citation type="submission" date="2014-04" db="EMBL/GenBank/DDBJ databases">
        <title>Genome assembly of Hyalangium minutum DSM 14724.</title>
        <authorList>
            <person name="Sharma G."/>
            <person name="Subramanian S."/>
        </authorList>
    </citation>
    <scope>NUCLEOTIDE SEQUENCE [LARGE SCALE GENOMIC DNA]</scope>
    <source>
        <strain evidence="2 3">DSM 14724</strain>
    </source>
</reference>
<evidence type="ECO:0008006" key="4">
    <source>
        <dbReference type="Google" id="ProtNLM"/>
    </source>
</evidence>
<comment type="caution">
    <text evidence="2">The sequence shown here is derived from an EMBL/GenBank/DDBJ whole genome shotgun (WGS) entry which is preliminary data.</text>
</comment>
<keyword evidence="3" id="KW-1185">Reference proteome</keyword>
<dbReference type="PATRIC" id="fig|394096.3.peg.166"/>
<dbReference type="OrthoDB" id="7351797at2"/>
<protein>
    <recommendedName>
        <fullName evidence="4">Fe2OG dioxygenase domain-containing protein</fullName>
    </recommendedName>
</protein>
<gene>
    <name evidence="2" type="ORF">DB31_0168</name>
</gene>
<feature type="compositionally biased region" description="Gly residues" evidence="1">
    <location>
        <begin position="263"/>
        <end position="272"/>
    </location>
</feature>
<dbReference type="Proteomes" id="UP000028725">
    <property type="component" value="Unassembled WGS sequence"/>
</dbReference>
<dbReference type="EMBL" id="JMCB01000001">
    <property type="protein sequence ID" value="KFE71907.1"/>
    <property type="molecule type" value="Genomic_DNA"/>
</dbReference>
<evidence type="ECO:0000256" key="1">
    <source>
        <dbReference type="SAM" id="MobiDB-lite"/>
    </source>
</evidence>
<dbReference type="AlphaFoldDB" id="A0A085WW44"/>
<evidence type="ECO:0000313" key="2">
    <source>
        <dbReference type="EMBL" id="KFE71907.1"/>
    </source>
</evidence>